<evidence type="ECO:0000313" key="1">
    <source>
        <dbReference type="EMBL" id="KAF7827777.1"/>
    </source>
</evidence>
<accession>A0A834TTA7</accession>
<dbReference type="AlphaFoldDB" id="A0A834TTA7"/>
<reference evidence="1" key="1">
    <citation type="submission" date="2020-09" db="EMBL/GenBank/DDBJ databases">
        <title>Genome-Enabled Discovery of Anthraquinone Biosynthesis in Senna tora.</title>
        <authorList>
            <person name="Kang S.-H."/>
            <person name="Pandey R.P."/>
            <person name="Lee C.-M."/>
            <person name="Sim J.-S."/>
            <person name="Jeong J.-T."/>
            <person name="Choi B.-S."/>
            <person name="Jung M."/>
            <person name="Ginzburg D."/>
            <person name="Zhao K."/>
            <person name="Won S.Y."/>
            <person name="Oh T.-J."/>
            <person name="Yu Y."/>
            <person name="Kim N.-H."/>
            <person name="Lee O.R."/>
            <person name="Lee T.-H."/>
            <person name="Bashyal P."/>
            <person name="Kim T.-S."/>
            <person name="Lee W.-H."/>
            <person name="Kawkins C."/>
            <person name="Kim C.-K."/>
            <person name="Kim J.S."/>
            <person name="Ahn B.O."/>
            <person name="Rhee S.Y."/>
            <person name="Sohng J.K."/>
        </authorList>
    </citation>
    <scope>NUCLEOTIDE SEQUENCE</scope>
    <source>
        <tissue evidence="1">Leaf</tissue>
    </source>
</reference>
<sequence>MAAKSCQGLPAELAAKQVVKEALRTRGLKDDTTCIVVDIIPPDNVSSSPPPPKKQNKLRALLFRKRSRDSASKLSKKLSAVNIVEELFEEGSAMLAER</sequence>
<dbReference type="Proteomes" id="UP000634136">
    <property type="component" value="Unassembled WGS sequence"/>
</dbReference>
<organism evidence="1 2">
    <name type="scientific">Senna tora</name>
    <dbReference type="NCBI Taxonomy" id="362788"/>
    <lineage>
        <taxon>Eukaryota</taxon>
        <taxon>Viridiplantae</taxon>
        <taxon>Streptophyta</taxon>
        <taxon>Embryophyta</taxon>
        <taxon>Tracheophyta</taxon>
        <taxon>Spermatophyta</taxon>
        <taxon>Magnoliopsida</taxon>
        <taxon>eudicotyledons</taxon>
        <taxon>Gunneridae</taxon>
        <taxon>Pentapetalae</taxon>
        <taxon>rosids</taxon>
        <taxon>fabids</taxon>
        <taxon>Fabales</taxon>
        <taxon>Fabaceae</taxon>
        <taxon>Caesalpinioideae</taxon>
        <taxon>Cassia clade</taxon>
        <taxon>Senna</taxon>
    </lineage>
</organism>
<gene>
    <name evidence="1" type="ORF">G2W53_018941</name>
</gene>
<comment type="caution">
    <text evidence="1">The sequence shown here is derived from an EMBL/GenBank/DDBJ whole genome shotgun (WGS) entry which is preliminary data.</text>
</comment>
<dbReference type="OrthoDB" id="1732448at2759"/>
<evidence type="ECO:0000313" key="2">
    <source>
        <dbReference type="Proteomes" id="UP000634136"/>
    </source>
</evidence>
<proteinExistence type="predicted"/>
<protein>
    <submittedName>
        <fullName evidence="1">Uncharacterized protein</fullName>
    </submittedName>
</protein>
<keyword evidence="2" id="KW-1185">Reference proteome</keyword>
<name>A0A834TTA7_9FABA</name>
<dbReference type="EMBL" id="JAAIUW010000006">
    <property type="protein sequence ID" value="KAF7827777.1"/>
    <property type="molecule type" value="Genomic_DNA"/>
</dbReference>